<evidence type="ECO:0000313" key="7">
    <source>
        <dbReference type="Proteomes" id="UP001177023"/>
    </source>
</evidence>
<dbReference type="AlphaFoldDB" id="A0AA36DHX1"/>
<feature type="non-terminal residue" evidence="6">
    <location>
        <position position="1"/>
    </location>
</feature>
<evidence type="ECO:0000313" key="6">
    <source>
        <dbReference type="EMBL" id="CAJ0587447.1"/>
    </source>
</evidence>
<accession>A0AA36DHX1</accession>
<evidence type="ECO:0000256" key="1">
    <source>
        <dbReference type="ARBA" id="ARBA00004141"/>
    </source>
</evidence>
<evidence type="ECO:0000256" key="4">
    <source>
        <dbReference type="ARBA" id="ARBA00023136"/>
    </source>
</evidence>
<evidence type="ECO:0000256" key="3">
    <source>
        <dbReference type="ARBA" id="ARBA00022989"/>
    </source>
</evidence>
<comment type="caution">
    <text evidence="6">The sequence shown here is derived from an EMBL/GenBank/DDBJ whole genome shotgun (WGS) entry which is preliminary data.</text>
</comment>
<keyword evidence="4 5" id="KW-0472">Membrane</keyword>
<evidence type="ECO:0000256" key="2">
    <source>
        <dbReference type="ARBA" id="ARBA00022692"/>
    </source>
</evidence>
<evidence type="ECO:0000256" key="5">
    <source>
        <dbReference type="SAM" id="Phobius"/>
    </source>
</evidence>
<organism evidence="6 7">
    <name type="scientific">Mesorhabditis spiculigera</name>
    <dbReference type="NCBI Taxonomy" id="96644"/>
    <lineage>
        <taxon>Eukaryota</taxon>
        <taxon>Metazoa</taxon>
        <taxon>Ecdysozoa</taxon>
        <taxon>Nematoda</taxon>
        <taxon>Chromadorea</taxon>
        <taxon>Rhabditida</taxon>
        <taxon>Rhabditina</taxon>
        <taxon>Rhabditomorpha</taxon>
        <taxon>Rhabditoidea</taxon>
        <taxon>Rhabditidae</taxon>
        <taxon>Mesorhabditinae</taxon>
        <taxon>Mesorhabditis</taxon>
    </lineage>
</organism>
<feature type="transmembrane region" description="Helical" evidence="5">
    <location>
        <begin position="48"/>
        <end position="67"/>
    </location>
</feature>
<gene>
    <name evidence="6" type="ORF">MSPICULIGERA_LOCUS25414</name>
</gene>
<dbReference type="PANTHER" id="PTHR31357:SF20">
    <property type="entry name" value="SERPENTINE RECEPTOR CLASS BETA-18"/>
    <property type="match status" value="1"/>
</dbReference>
<keyword evidence="3 5" id="KW-1133">Transmembrane helix</keyword>
<dbReference type="GO" id="GO:0016020">
    <property type="term" value="C:membrane"/>
    <property type="evidence" value="ECO:0007669"/>
    <property type="project" value="UniProtKB-SubCell"/>
</dbReference>
<sequence length="233" mass="27270">MEEAACVAIIGPMVGYLPLQLVLGFHIVICLLATVLSIYTIGRYFKVYFHSNCKVLVGFGVYVFVMWDEHWGPENLVPTCSIGNKYTGENAARCMALLLGLDFLGFISMSHSYWREFRKDTKSYDIRKRFTVMERRETNTILLPFTAMHTIFYLIYEIVYLLCTQVLVNILPPLVFKAVFVSINFIPYYTVLSNIFLIALLNRVYRTRQTKWRSNFRLFTDKRQIHTSYMNGW</sequence>
<keyword evidence="7" id="KW-1185">Reference proteome</keyword>
<reference evidence="6" key="1">
    <citation type="submission" date="2023-06" db="EMBL/GenBank/DDBJ databases">
        <authorList>
            <person name="Delattre M."/>
        </authorList>
    </citation>
    <scope>NUCLEOTIDE SEQUENCE</scope>
    <source>
        <strain evidence="6">AF72</strain>
    </source>
</reference>
<dbReference type="PANTHER" id="PTHR31357">
    <property type="entry name" value="SERPENTINE RECEPTOR CLASS ALPHA-10"/>
    <property type="match status" value="1"/>
</dbReference>
<dbReference type="Proteomes" id="UP001177023">
    <property type="component" value="Unassembled WGS sequence"/>
</dbReference>
<feature type="transmembrane region" description="Helical" evidence="5">
    <location>
        <begin position="95"/>
        <end position="114"/>
    </location>
</feature>
<feature type="transmembrane region" description="Helical" evidence="5">
    <location>
        <begin position="174"/>
        <end position="201"/>
    </location>
</feature>
<dbReference type="InterPro" id="IPR019408">
    <property type="entry name" value="7TM_GPCR_serpentine_rcpt_Srab"/>
</dbReference>
<comment type="subcellular location">
    <subcellularLocation>
        <location evidence="1">Membrane</location>
        <topology evidence="1">Multi-pass membrane protein</topology>
    </subcellularLocation>
</comment>
<protein>
    <submittedName>
        <fullName evidence="6">Uncharacterized protein</fullName>
    </submittedName>
</protein>
<keyword evidence="2 5" id="KW-0812">Transmembrane</keyword>
<proteinExistence type="predicted"/>
<feature type="transmembrane region" description="Helical" evidence="5">
    <location>
        <begin position="141"/>
        <end position="162"/>
    </location>
</feature>
<feature type="transmembrane region" description="Helical" evidence="5">
    <location>
        <begin position="21"/>
        <end position="41"/>
    </location>
</feature>
<dbReference type="GO" id="GO:0004984">
    <property type="term" value="F:olfactory receptor activity"/>
    <property type="evidence" value="ECO:0007669"/>
    <property type="project" value="TreeGrafter"/>
</dbReference>
<dbReference type="InterPro" id="IPR051080">
    <property type="entry name" value="Nematode_rcpt-like_serp_alpha"/>
</dbReference>
<dbReference type="EMBL" id="CATQJA010002710">
    <property type="protein sequence ID" value="CAJ0587447.1"/>
    <property type="molecule type" value="Genomic_DNA"/>
</dbReference>
<name>A0AA36DHX1_9BILA</name>
<dbReference type="Pfam" id="PF10292">
    <property type="entry name" value="7TM_GPCR_Srab"/>
    <property type="match status" value="1"/>
</dbReference>